<dbReference type="RefSeq" id="WP_184663856.1">
    <property type="nucleotide sequence ID" value="NZ_JACHHB010000006.1"/>
</dbReference>
<name>A0A840QPR1_9BACI</name>
<evidence type="ECO:0000256" key="4">
    <source>
        <dbReference type="ARBA" id="ARBA00022795"/>
    </source>
</evidence>
<dbReference type="Pfam" id="PF02561">
    <property type="entry name" value="FliS"/>
    <property type="match status" value="1"/>
</dbReference>
<accession>A0A840QPR1</accession>
<evidence type="ECO:0000313" key="7">
    <source>
        <dbReference type="EMBL" id="MBB5173406.1"/>
    </source>
</evidence>
<dbReference type="EMBL" id="JACHHB010000006">
    <property type="protein sequence ID" value="MBB5173406.1"/>
    <property type="molecule type" value="Genomic_DNA"/>
</dbReference>
<evidence type="ECO:0000256" key="1">
    <source>
        <dbReference type="ARBA" id="ARBA00004514"/>
    </source>
</evidence>
<evidence type="ECO:0000256" key="3">
    <source>
        <dbReference type="ARBA" id="ARBA00022490"/>
    </source>
</evidence>
<evidence type="ECO:0000256" key="2">
    <source>
        <dbReference type="ARBA" id="ARBA00008787"/>
    </source>
</evidence>
<reference evidence="7 8" key="1">
    <citation type="submission" date="2020-08" db="EMBL/GenBank/DDBJ databases">
        <title>Genomic Encyclopedia of Type Strains, Phase IV (KMG-IV): sequencing the most valuable type-strain genomes for metagenomic binning, comparative biology and taxonomic classification.</title>
        <authorList>
            <person name="Goeker M."/>
        </authorList>
    </citation>
    <scope>NUCLEOTIDE SEQUENCE [LARGE SCALE GENOMIC DNA]</scope>
    <source>
        <strain evidence="7 8">DSM 24696</strain>
    </source>
</reference>
<keyword evidence="7" id="KW-0969">Cilium</keyword>
<gene>
    <name evidence="7" type="ORF">HNQ41_001593</name>
</gene>
<keyword evidence="7" id="KW-0966">Cell projection</keyword>
<dbReference type="InterPro" id="IPR036584">
    <property type="entry name" value="FliS_sf"/>
</dbReference>
<dbReference type="AlphaFoldDB" id="A0A840QPR1"/>
<comment type="subcellular location">
    <subcellularLocation>
        <location evidence="1 6">Cytoplasm</location>
        <location evidence="1 6">Cytosol</location>
    </subcellularLocation>
</comment>
<dbReference type="PIRSF" id="PIRSF039090">
    <property type="entry name" value="Flis"/>
    <property type="match status" value="1"/>
</dbReference>
<dbReference type="PANTHER" id="PTHR34773">
    <property type="entry name" value="FLAGELLAR SECRETION CHAPERONE FLIS"/>
    <property type="match status" value="1"/>
</dbReference>
<comment type="similarity">
    <text evidence="2 6">Belongs to the FliS family.</text>
</comment>
<keyword evidence="8" id="KW-1185">Reference proteome</keyword>
<protein>
    <recommendedName>
        <fullName evidence="6">Flagellar secretion chaperone FliS</fullName>
    </recommendedName>
</protein>
<dbReference type="CDD" id="cd16098">
    <property type="entry name" value="FliS"/>
    <property type="match status" value="1"/>
</dbReference>
<dbReference type="GO" id="GO:0005829">
    <property type="term" value="C:cytosol"/>
    <property type="evidence" value="ECO:0007669"/>
    <property type="project" value="UniProtKB-SubCell"/>
</dbReference>
<dbReference type="GO" id="GO:0044780">
    <property type="term" value="P:bacterial-type flagellum assembly"/>
    <property type="evidence" value="ECO:0007669"/>
    <property type="project" value="InterPro"/>
</dbReference>
<keyword evidence="5" id="KW-0143">Chaperone</keyword>
<dbReference type="GO" id="GO:0071973">
    <property type="term" value="P:bacterial-type flagellum-dependent cell motility"/>
    <property type="evidence" value="ECO:0007669"/>
    <property type="project" value="TreeGrafter"/>
</dbReference>
<sequence length="137" mass="15808">MAMNQYSMGPMAGQDVYRQNAAQTASPGQLTLMLYNGCLKFIKQGRQGIEGKDVQLKNENLKKAQNIISELMVTLKVEDETTRNMLRLYDYIKHQLVQANVHNSLEALDEAEKYVTQFRDTWKEVIQSERKRQHGQS</sequence>
<dbReference type="PANTHER" id="PTHR34773:SF1">
    <property type="entry name" value="FLAGELLAR SECRETION CHAPERONE FLIS"/>
    <property type="match status" value="1"/>
</dbReference>
<keyword evidence="7" id="KW-0282">Flagellum</keyword>
<evidence type="ECO:0000256" key="5">
    <source>
        <dbReference type="ARBA" id="ARBA00023186"/>
    </source>
</evidence>
<dbReference type="Gene3D" id="1.20.120.340">
    <property type="entry name" value="Flagellar protein FliS"/>
    <property type="match status" value="1"/>
</dbReference>
<keyword evidence="4 6" id="KW-1005">Bacterial flagellum biogenesis</keyword>
<keyword evidence="3 6" id="KW-0963">Cytoplasm</keyword>
<proteinExistence type="inferred from homology"/>
<dbReference type="InterPro" id="IPR003713">
    <property type="entry name" value="FliS"/>
</dbReference>
<comment type="caution">
    <text evidence="7">The sequence shown here is derived from an EMBL/GenBank/DDBJ whole genome shotgun (WGS) entry which is preliminary data.</text>
</comment>
<dbReference type="SUPFAM" id="SSF101116">
    <property type="entry name" value="Flagellar export chaperone FliS"/>
    <property type="match status" value="1"/>
</dbReference>
<dbReference type="Proteomes" id="UP000551878">
    <property type="component" value="Unassembled WGS sequence"/>
</dbReference>
<dbReference type="NCBIfam" id="TIGR00208">
    <property type="entry name" value="fliS"/>
    <property type="match status" value="1"/>
</dbReference>
<organism evidence="7 8">
    <name type="scientific">Texcoconibacillus texcoconensis</name>
    <dbReference type="NCBI Taxonomy" id="1095777"/>
    <lineage>
        <taxon>Bacteria</taxon>
        <taxon>Bacillati</taxon>
        <taxon>Bacillota</taxon>
        <taxon>Bacilli</taxon>
        <taxon>Bacillales</taxon>
        <taxon>Bacillaceae</taxon>
        <taxon>Texcoconibacillus</taxon>
    </lineage>
</organism>
<evidence type="ECO:0000256" key="6">
    <source>
        <dbReference type="PIRNR" id="PIRNR039090"/>
    </source>
</evidence>
<evidence type="ECO:0000313" key="8">
    <source>
        <dbReference type="Proteomes" id="UP000551878"/>
    </source>
</evidence>